<name>A0AAV9D5U6_ACOCL</name>
<organism evidence="3 4">
    <name type="scientific">Acorus calamus</name>
    <name type="common">Sweet flag</name>
    <dbReference type="NCBI Taxonomy" id="4465"/>
    <lineage>
        <taxon>Eukaryota</taxon>
        <taxon>Viridiplantae</taxon>
        <taxon>Streptophyta</taxon>
        <taxon>Embryophyta</taxon>
        <taxon>Tracheophyta</taxon>
        <taxon>Spermatophyta</taxon>
        <taxon>Magnoliopsida</taxon>
        <taxon>Liliopsida</taxon>
        <taxon>Acoraceae</taxon>
        <taxon>Acorus</taxon>
    </lineage>
</organism>
<feature type="chain" id="PRO_5043877515" evidence="2">
    <location>
        <begin position="26"/>
        <end position="187"/>
    </location>
</feature>
<dbReference type="EMBL" id="JAUJYO010000015">
    <property type="protein sequence ID" value="KAK1296976.1"/>
    <property type="molecule type" value="Genomic_DNA"/>
</dbReference>
<evidence type="ECO:0000313" key="4">
    <source>
        <dbReference type="Proteomes" id="UP001180020"/>
    </source>
</evidence>
<evidence type="ECO:0000313" key="3">
    <source>
        <dbReference type="EMBL" id="KAK1296976.1"/>
    </source>
</evidence>
<gene>
    <name evidence="3" type="ORF">QJS10_CPB15g01082</name>
</gene>
<sequence length="187" mass="20782">MVSIRLTVLLVGLFFSLVVLRSSIASSLQATIIFEMKASKYVASKSHQGPMEDAILVMRGRKMLVHEVGRKDREKVRGVKGKDSANSGVISSIAFKKSLGFPNTKLKFQVTDHSMEARGVRAGDPNLSSTPQVVASIHESSVTNSRKQKRLEDVFEPLEMAQLDYDSHHHHSPIHNDHPSQERQVTP</sequence>
<dbReference type="PANTHER" id="PTHR36313">
    <property type="entry name" value="ROOT MERISTEM GROWTH FACTOR 2"/>
    <property type="match status" value="1"/>
</dbReference>
<evidence type="ECO:0000256" key="1">
    <source>
        <dbReference type="SAM" id="MobiDB-lite"/>
    </source>
</evidence>
<proteinExistence type="predicted"/>
<dbReference type="Proteomes" id="UP001180020">
    <property type="component" value="Unassembled WGS sequence"/>
</dbReference>
<keyword evidence="2" id="KW-0732">Signal</keyword>
<dbReference type="GO" id="GO:0008083">
    <property type="term" value="F:growth factor activity"/>
    <property type="evidence" value="ECO:0007669"/>
    <property type="project" value="InterPro"/>
</dbReference>
<dbReference type="InterPro" id="IPR038804">
    <property type="entry name" value="RGF3"/>
</dbReference>
<dbReference type="AlphaFoldDB" id="A0AAV9D5U6"/>
<accession>A0AAV9D5U6</accession>
<feature type="region of interest" description="Disordered" evidence="1">
    <location>
        <begin position="168"/>
        <end position="187"/>
    </location>
</feature>
<reference evidence="3" key="1">
    <citation type="journal article" date="2023" name="Nat. Commun.">
        <title>Diploid and tetraploid genomes of Acorus and the evolution of monocots.</title>
        <authorList>
            <person name="Ma L."/>
            <person name="Liu K.W."/>
            <person name="Li Z."/>
            <person name="Hsiao Y.Y."/>
            <person name="Qi Y."/>
            <person name="Fu T."/>
            <person name="Tang G.D."/>
            <person name="Zhang D."/>
            <person name="Sun W.H."/>
            <person name="Liu D.K."/>
            <person name="Li Y."/>
            <person name="Chen G.Z."/>
            <person name="Liu X.D."/>
            <person name="Liao X.Y."/>
            <person name="Jiang Y.T."/>
            <person name="Yu X."/>
            <person name="Hao Y."/>
            <person name="Huang J."/>
            <person name="Zhao X.W."/>
            <person name="Ke S."/>
            <person name="Chen Y.Y."/>
            <person name="Wu W.L."/>
            <person name="Hsu J.L."/>
            <person name="Lin Y.F."/>
            <person name="Huang M.D."/>
            <person name="Li C.Y."/>
            <person name="Huang L."/>
            <person name="Wang Z.W."/>
            <person name="Zhao X."/>
            <person name="Zhong W.Y."/>
            <person name="Peng D.H."/>
            <person name="Ahmad S."/>
            <person name="Lan S."/>
            <person name="Zhang J.S."/>
            <person name="Tsai W.C."/>
            <person name="Van de Peer Y."/>
            <person name="Liu Z.J."/>
        </authorList>
    </citation>
    <scope>NUCLEOTIDE SEQUENCE</scope>
    <source>
        <strain evidence="3">CP</strain>
    </source>
</reference>
<reference evidence="3" key="2">
    <citation type="submission" date="2023-06" db="EMBL/GenBank/DDBJ databases">
        <authorList>
            <person name="Ma L."/>
            <person name="Liu K.-W."/>
            <person name="Li Z."/>
            <person name="Hsiao Y.-Y."/>
            <person name="Qi Y."/>
            <person name="Fu T."/>
            <person name="Tang G."/>
            <person name="Zhang D."/>
            <person name="Sun W.-H."/>
            <person name="Liu D.-K."/>
            <person name="Li Y."/>
            <person name="Chen G.-Z."/>
            <person name="Liu X.-D."/>
            <person name="Liao X.-Y."/>
            <person name="Jiang Y.-T."/>
            <person name="Yu X."/>
            <person name="Hao Y."/>
            <person name="Huang J."/>
            <person name="Zhao X.-W."/>
            <person name="Ke S."/>
            <person name="Chen Y.-Y."/>
            <person name="Wu W.-L."/>
            <person name="Hsu J.-L."/>
            <person name="Lin Y.-F."/>
            <person name="Huang M.-D."/>
            <person name="Li C.-Y."/>
            <person name="Huang L."/>
            <person name="Wang Z.-W."/>
            <person name="Zhao X."/>
            <person name="Zhong W.-Y."/>
            <person name="Peng D.-H."/>
            <person name="Ahmad S."/>
            <person name="Lan S."/>
            <person name="Zhang J.-S."/>
            <person name="Tsai W.-C."/>
            <person name="Van De Peer Y."/>
            <person name="Liu Z.-J."/>
        </authorList>
    </citation>
    <scope>NUCLEOTIDE SEQUENCE</scope>
    <source>
        <strain evidence="3">CP</strain>
        <tissue evidence="3">Leaves</tissue>
    </source>
</reference>
<dbReference type="GO" id="GO:0010082">
    <property type="term" value="P:regulation of root meristem growth"/>
    <property type="evidence" value="ECO:0007669"/>
    <property type="project" value="InterPro"/>
</dbReference>
<comment type="caution">
    <text evidence="3">The sequence shown here is derived from an EMBL/GenBank/DDBJ whole genome shotgun (WGS) entry which is preliminary data.</text>
</comment>
<keyword evidence="4" id="KW-1185">Reference proteome</keyword>
<evidence type="ECO:0000256" key="2">
    <source>
        <dbReference type="SAM" id="SignalP"/>
    </source>
</evidence>
<feature type="signal peptide" evidence="2">
    <location>
        <begin position="1"/>
        <end position="25"/>
    </location>
</feature>
<dbReference type="PANTHER" id="PTHR36313:SF7">
    <property type="entry name" value="OS09G0474600 PROTEIN"/>
    <property type="match status" value="1"/>
</dbReference>
<protein>
    <submittedName>
        <fullName evidence="3">Uncharacterized protein</fullName>
    </submittedName>
</protein>